<organism evidence="3 4">
    <name type="scientific">Achromobacter aloeverae</name>
    <dbReference type="NCBI Taxonomy" id="1750518"/>
    <lineage>
        <taxon>Bacteria</taxon>
        <taxon>Pseudomonadati</taxon>
        <taxon>Pseudomonadota</taxon>
        <taxon>Betaproteobacteria</taxon>
        <taxon>Burkholderiales</taxon>
        <taxon>Alcaligenaceae</taxon>
        <taxon>Achromobacter</taxon>
    </lineage>
</organism>
<accession>A0A4Q1HM45</accession>
<dbReference type="EMBL" id="PYAL01000002">
    <property type="protein sequence ID" value="RXN91573.1"/>
    <property type="molecule type" value="Genomic_DNA"/>
</dbReference>
<dbReference type="OrthoDB" id="8886309at2"/>
<protein>
    <submittedName>
        <fullName evidence="3">Tripartite tricarboxylate transporter substrate binding protein</fullName>
    </submittedName>
</protein>
<keyword evidence="4" id="KW-1185">Reference proteome</keyword>
<dbReference type="SUPFAM" id="SSF53850">
    <property type="entry name" value="Periplasmic binding protein-like II"/>
    <property type="match status" value="1"/>
</dbReference>
<dbReference type="CDD" id="cd07012">
    <property type="entry name" value="PBP2_Bug_TTT"/>
    <property type="match status" value="1"/>
</dbReference>
<dbReference type="RefSeq" id="WP_129150221.1">
    <property type="nucleotide sequence ID" value="NZ_JBHSDO010000013.1"/>
</dbReference>
<dbReference type="AlphaFoldDB" id="A0A4Q1HM45"/>
<dbReference type="Proteomes" id="UP000290849">
    <property type="component" value="Unassembled WGS sequence"/>
</dbReference>
<evidence type="ECO:0000313" key="4">
    <source>
        <dbReference type="Proteomes" id="UP000290849"/>
    </source>
</evidence>
<dbReference type="Gene3D" id="3.40.190.150">
    <property type="entry name" value="Bordetella uptake gene, domain 1"/>
    <property type="match status" value="1"/>
</dbReference>
<sequence length="322" mass="33978">MKTLVRVAALAALSCAAASAHADAYPDRPIRLVVGFSAGGGSDLVARTLAKPLGEQLHQSVVVENRPGAGGMLATRGVAKEKPDGYTLLLGSAAAFVINPYIQKDVGYDAVKDFTPIGAVSRFEYVLMGRKGLPAHDVKSLTEYAGQRPNELTIGNAGIGSNTHLVAIQFLAETGLKIRNVPYKGTAGALNDIMGGNIDLLFDSVPTVTQQVKSGAVQGYATTGDKREHDLPDVPTLMESGLPHFQASNWFAIFGPRDMDPAVVNRLNAAIVAALHDPALVKAFEATGNEPLAGSPQDLTRLVADETARYKTLIEKAHITAE</sequence>
<name>A0A4Q1HM45_9BURK</name>
<dbReference type="Gene3D" id="3.40.190.10">
    <property type="entry name" value="Periplasmic binding protein-like II"/>
    <property type="match status" value="1"/>
</dbReference>
<evidence type="ECO:0000256" key="2">
    <source>
        <dbReference type="SAM" id="SignalP"/>
    </source>
</evidence>
<feature type="chain" id="PRO_5020350467" evidence="2">
    <location>
        <begin position="23"/>
        <end position="322"/>
    </location>
</feature>
<feature type="signal peptide" evidence="2">
    <location>
        <begin position="1"/>
        <end position="22"/>
    </location>
</feature>
<comment type="similarity">
    <text evidence="1">Belongs to the UPF0065 (bug) family.</text>
</comment>
<keyword evidence="2" id="KW-0732">Signal</keyword>
<evidence type="ECO:0000256" key="1">
    <source>
        <dbReference type="ARBA" id="ARBA00006987"/>
    </source>
</evidence>
<dbReference type="PANTHER" id="PTHR42928:SF5">
    <property type="entry name" value="BLR1237 PROTEIN"/>
    <property type="match status" value="1"/>
</dbReference>
<proteinExistence type="inferred from homology"/>
<gene>
    <name evidence="3" type="ORF">C7R54_10625</name>
</gene>
<reference evidence="3 4" key="1">
    <citation type="journal article" date="2017" name="Int. J. Syst. Evol. Microbiol.">
        <title>Achromobacter aloeverae sp. nov., isolated from the root of Aloe vera (L.) Burm.f.</title>
        <authorList>
            <person name="Kuncharoen N."/>
            <person name="Muramatsu Y."/>
            <person name="Shibata C."/>
            <person name="Kamakura Y."/>
            <person name="Nakagawa Y."/>
            <person name="Tanasupawat S."/>
        </authorList>
    </citation>
    <scope>NUCLEOTIDE SEQUENCE [LARGE SCALE GENOMIC DNA]</scope>
    <source>
        <strain evidence="3 4">AVA-1</strain>
    </source>
</reference>
<comment type="caution">
    <text evidence="3">The sequence shown here is derived from an EMBL/GenBank/DDBJ whole genome shotgun (WGS) entry which is preliminary data.</text>
</comment>
<dbReference type="InterPro" id="IPR005064">
    <property type="entry name" value="BUG"/>
</dbReference>
<dbReference type="PANTHER" id="PTHR42928">
    <property type="entry name" value="TRICARBOXYLATE-BINDING PROTEIN"/>
    <property type="match status" value="1"/>
</dbReference>
<evidence type="ECO:0000313" key="3">
    <source>
        <dbReference type="EMBL" id="RXN91573.1"/>
    </source>
</evidence>
<dbReference type="Pfam" id="PF03401">
    <property type="entry name" value="TctC"/>
    <property type="match status" value="1"/>
</dbReference>
<dbReference type="PIRSF" id="PIRSF017082">
    <property type="entry name" value="YflP"/>
    <property type="match status" value="1"/>
</dbReference>
<dbReference type="InterPro" id="IPR042100">
    <property type="entry name" value="Bug_dom1"/>
</dbReference>